<keyword evidence="5" id="KW-1185">Reference proteome</keyword>
<gene>
    <name evidence="4" type="ORF">E9232_002067</name>
</gene>
<dbReference type="RefSeq" id="WP_309793836.1">
    <property type="nucleotide sequence ID" value="NZ_JAVDPW010000003.1"/>
</dbReference>
<evidence type="ECO:0000256" key="2">
    <source>
        <dbReference type="ARBA" id="ARBA00022840"/>
    </source>
</evidence>
<dbReference type="PANTHER" id="PTHR16305:SF28">
    <property type="entry name" value="GUANYLATE CYCLASE DOMAIN-CONTAINING PROTEIN"/>
    <property type="match status" value="1"/>
</dbReference>
<dbReference type="Gene3D" id="3.30.70.1230">
    <property type="entry name" value="Nucleotide cyclase"/>
    <property type="match status" value="1"/>
</dbReference>
<dbReference type="InterPro" id="IPR027417">
    <property type="entry name" value="P-loop_NTPase"/>
</dbReference>
<dbReference type="PANTHER" id="PTHR16305">
    <property type="entry name" value="TESTICULAR SOLUBLE ADENYLYL CYCLASE"/>
    <property type="match status" value="1"/>
</dbReference>
<comment type="caution">
    <text evidence="4">The sequence shown here is derived from an EMBL/GenBank/DDBJ whole genome shotgun (WGS) entry which is preliminary data.</text>
</comment>
<dbReference type="Proteomes" id="UP001262410">
    <property type="component" value="Unassembled WGS sequence"/>
</dbReference>
<dbReference type="CDD" id="cd07302">
    <property type="entry name" value="CHD"/>
    <property type="match status" value="1"/>
</dbReference>
<dbReference type="SMART" id="SM00044">
    <property type="entry name" value="CYCc"/>
    <property type="match status" value="1"/>
</dbReference>
<dbReference type="PROSITE" id="PS50125">
    <property type="entry name" value="GUANYLATE_CYCLASE_2"/>
    <property type="match status" value="1"/>
</dbReference>
<accession>A0ABU1JLQ7</accession>
<evidence type="ECO:0000259" key="3">
    <source>
        <dbReference type="PROSITE" id="PS50125"/>
    </source>
</evidence>
<organism evidence="4 5">
    <name type="scientific">Inquilinus ginsengisoli</name>
    <dbReference type="NCBI Taxonomy" id="363840"/>
    <lineage>
        <taxon>Bacteria</taxon>
        <taxon>Pseudomonadati</taxon>
        <taxon>Pseudomonadota</taxon>
        <taxon>Alphaproteobacteria</taxon>
        <taxon>Rhodospirillales</taxon>
        <taxon>Rhodospirillaceae</taxon>
        <taxon>Inquilinus</taxon>
    </lineage>
</organism>
<dbReference type="SUPFAM" id="SSF55073">
    <property type="entry name" value="Nucleotide cyclase"/>
    <property type="match status" value="1"/>
</dbReference>
<reference evidence="4 5" key="1">
    <citation type="submission" date="2023-07" db="EMBL/GenBank/DDBJ databases">
        <title>Sorghum-associated microbial communities from plants grown in Nebraska, USA.</title>
        <authorList>
            <person name="Schachtman D."/>
        </authorList>
    </citation>
    <scope>NUCLEOTIDE SEQUENCE [LARGE SCALE GENOMIC DNA]</scope>
    <source>
        <strain evidence="4 5">584</strain>
    </source>
</reference>
<dbReference type="InterPro" id="IPR001054">
    <property type="entry name" value="A/G_cyclase"/>
</dbReference>
<feature type="domain" description="Guanylate cyclase" evidence="3">
    <location>
        <begin position="18"/>
        <end position="146"/>
    </location>
</feature>
<sequence length="1039" mass="113084">MAVSSPQAEVPHERRILTALCYDLVGSTDLLTALDMEDVQDLMSAFQHAVRQAIVSNSGVVTVEAGDGGVALFPTEIDARDSAALAVGAGLDIVEACRRVGRESGRPDLQVRVGIATSVSLIQGGPEQAIPDHVTGPALAMATRLQGIADPNTVLTSHKTRSLARRSHAFVFRGARTVKGFVEPERVWRALRHKRQVDRFFAFGRLTSPLVGRAEELSVISDLWANAVSGQGEALFIEGEPGVGKSRLVHEVRRTTRRERAQLLLFQCSPGGDRSVLLPLLQALSEGVGQATGPPTSAAIAEQLRRLGITDAGVADLFSFLLGAKGASPALQDADLETIRERTHWAIRRSLEALCASGPIVVAVEDVHWIDPTSWQLLAEVVRIVPQYPALLIVTARRGSSARRSEAHGFRHIGLSPLDQQEARKAITNLWPSGRDTDQTELLDTIGRITGGIPLYIEETCQWLAEAAGPAADKLARTISQSHGSTFESVVEARLGSLGLAKDISQAAAVAGNRFDQALLVVLLPELEQETIGDALEALSDAGFLRRIRPSGRPAYEFRHALIQETIYNSLLRKRRQGLQRTLFNAVDRDRRIAPWIGTAELAVLAERAGLPENAIELLIVAGKDGFSRSALVEARQLLDHALALCDSLSEPQPREILRLSAMVALGPVLTSAEGPNSPPAQKLYQDGVDLARRRPLAERAKWFPLYWGWWFTGTDVDGERARAVLDELRDVEDSEVQLQTRHCVWTIDFYLARHESCISAVDAGLSLYDSVDRGEDTTLFGGHDARVCGLAHRSLSLWFTGRAASATRSAEEARSWAHQLGHASSIAHACVNQAMLHYFRRDISALRNVVGEIRSITGSYIFPSLVATTQILEGWCDGVSGDPGKGIALMRQGLAAHHERQTPEDYPVYCGMLAETLALDGETCEGLELISLATSEVERSGQRYWLADLHRRKAYLLFQKGAPPDEIVSALSMSLAVAAEQNAVPLLLTTYDALLWSGLSPELGLLYRECADAAKTRLNPNAALIVNPEPMPRHGRAK</sequence>
<dbReference type="EMBL" id="JAVDPW010000003">
    <property type="protein sequence ID" value="MDR6289552.1"/>
    <property type="molecule type" value="Genomic_DNA"/>
</dbReference>
<name>A0ABU1JLQ7_9PROT</name>
<evidence type="ECO:0000313" key="4">
    <source>
        <dbReference type="EMBL" id="MDR6289552.1"/>
    </source>
</evidence>
<dbReference type="SUPFAM" id="SSF52540">
    <property type="entry name" value="P-loop containing nucleoside triphosphate hydrolases"/>
    <property type="match status" value="1"/>
</dbReference>
<dbReference type="InterPro" id="IPR029787">
    <property type="entry name" value="Nucleotide_cyclase"/>
</dbReference>
<proteinExistence type="predicted"/>
<dbReference type="Pfam" id="PF13191">
    <property type="entry name" value="AAA_16"/>
    <property type="match status" value="1"/>
</dbReference>
<evidence type="ECO:0000313" key="5">
    <source>
        <dbReference type="Proteomes" id="UP001262410"/>
    </source>
</evidence>
<keyword evidence="2" id="KW-0067">ATP-binding</keyword>
<protein>
    <submittedName>
        <fullName evidence="4">ATPase/class 3 adenylate cyclase</fullName>
    </submittedName>
</protein>
<dbReference type="InterPro" id="IPR041664">
    <property type="entry name" value="AAA_16"/>
</dbReference>
<evidence type="ECO:0000256" key="1">
    <source>
        <dbReference type="ARBA" id="ARBA00022741"/>
    </source>
</evidence>
<keyword evidence="1" id="KW-0547">Nucleotide-binding</keyword>
<dbReference type="Pfam" id="PF00211">
    <property type="entry name" value="Guanylate_cyc"/>
    <property type="match status" value="1"/>
</dbReference>